<dbReference type="SUPFAM" id="SSF53649">
    <property type="entry name" value="Alkaline phosphatase-like"/>
    <property type="match status" value="1"/>
</dbReference>
<keyword evidence="7" id="KW-1185">Reference proteome</keyword>
<feature type="binding site" evidence="3">
    <location>
        <position position="374"/>
    </location>
    <ligand>
        <name>Zn(2+)</name>
        <dbReference type="ChEBI" id="CHEBI:29105"/>
        <label>2</label>
    </ligand>
</feature>
<keyword evidence="1" id="KW-0597">Phosphoprotein</keyword>
<dbReference type="RefSeq" id="WP_183214161.1">
    <property type="nucleotide sequence ID" value="NZ_JACHOR010000005.1"/>
</dbReference>
<dbReference type="Pfam" id="PF00245">
    <property type="entry name" value="Alk_phosphatase"/>
    <property type="match status" value="1"/>
</dbReference>
<evidence type="ECO:0000256" key="3">
    <source>
        <dbReference type="PIRSR" id="PIRSR601952-2"/>
    </source>
</evidence>
<dbReference type="EMBL" id="JACHOR010000005">
    <property type="protein sequence ID" value="MBB5747153.1"/>
    <property type="molecule type" value="Genomic_DNA"/>
</dbReference>
<evidence type="ECO:0000313" key="7">
    <source>
        <dbReference type="Proteomes" id="UP000545037"/>
    </source>
</evidence>
<organism evidence="6 7">
    <name type="scientific">Brevundimonas variabilis</name>
    <dbReference type="NCBI Taxonomy" id="74312"/>
    <lineage>
        <taxon>Bacteria</taxon>
        <taxon>Pseudomonadati</taxon>
        <taxon>Pseudomonadota</taxon>
        <taxon>Alphaproteobacteria</taxon>
        <taxon>Caulobacterales</taxon>
        <taxon>Caulobacteraceae</taxon>
        <taxon>Brevundimonas</taxon>
    </lineage>
</organism>
<feature type="binding site" evidence="3">
    <location>
        <position position="61"/>
    </location>
    <ligand>
        <name>Zn(2+)</name>
        <dbReference type="ChEBI" id="CHEBI:29105"/>
        <label>2</label>
    </ligand>
</feature>
<keyword evidence="3" id="KW-0479">Metal-binding</keyword>
<proteinExistence type="inferred from homology"/>
<dbReference type="PANTHER" id="PTHR11596:SF5">
    <property type="entry name" value="ALKALINE PHOSPHATASE"/>
    <property type="match status" value="1"/>
</dbReference>
<keyword evidence="3" id="KW-0862">Zinc</keyword>
<dbReference type="GO" id="GO:0004035">
    <property type="term" value="F:alkaline phosphatase activity"/>
    <property type="evidence" value="ECO:0007669"/>
    <property type="project" value="UniProtKB-EC"/>
</dbReference>
<dbReference type="CDD" id="cd16012">
    <property type="entry name" value="ALP"/>
    <property type="match status" value="1"/>
</dbReference>
<evidence type="ECO:0000256" key="5">
    <source>
        <dbReference type="SAM" id="SignalP"/>
    </source>
</evidence>
<protein>
    <submittedName>
        <fullName evidence="6">Alkaline phosphatase</fullName>
        <ecNumber evidence="6">3.1.3.1</ecNumber>
    </submittedName>
</protein>
<gene>
    <name evidence="6" type="ORF">GGR13_002774</name>
</gene>
<keyword evidence="6" id="KW-0378">Hydrolase</keyword>
<dbReference type="SMART" id="SM00098">
    <property type="entry name" value="alkPPc"/>
    <property type="match status" value="1"/>
</dbReference>
<dbReference type="GO" id="GO:0046872">
    <property type="term" value="F:metal ion binding"/>
    <property type="evidence" value="ECO:0007669"/>
    <property type="project" value="UniProtKB-KW"/>
</dbReference>
<sequence length="492" mass="52252">MLKSAASVLVLSLLAAPAVSAQTVPQSQDSYFQAARAELATRMAVQPNTHRARNVILFIGDGMGINTLTAARIYQGQQAGGDGESTVTTIDSLPYSALVRTYAHDAQVSDSAPTATALMSGIKTRNDVIGVNQNARVSDCASARGTETATLLDFARSSGRATGVVSTARLTHATPAATYAHTPNRDWENDSEIPAEAKAEGCIDIARQLVEGASIDVAMGGGRAQFLTTTTADPEDPERRGFRTDGQDLTQAWQARHPDGRYIWNRAGFDAIDPAQTGPVLGLFERDHMEFEVQRAADAGGEPSLSEMTAKAIRLLQARPEGYVLVIEAGRIDHAHHIGLAGIALDETVELNRAVRTALDAVDLSDTLVVVTADHSHNLSIVGYPRRGNPILGTVVDVDGVPMLGTDGKPYTTLSYANGPGAEDGARVDPSTVDTRRLDYEQPALVPLRSASHGGEDVAVKAIGPWAHLFGGTIEQNLIYHIMVQALEPAQP</sequence>
<dbReference type="InterPro" id="IPR017850">
    <property type="entry name" value="Alkaline_phosphatase_core_sf"/>
</dbReference>
<evidence type="ECO:0000256" key="4">
    <source>
        <dbReference type="RuleBase" id="RU003946"/>
    </source>
</evidence>
<comment type="cofactor">
    <cofactor evidence="3">
        <name>Mg(2+)</name>
        <dbReference type="ChEBI" id="CHEBI:18420"/>
    </cofactor>
    <text evidence="3">Binds 1 Mg(2+) ion.</text>
</comment>
<feature type="binding site" evidence="3">
    <location>
        <position position="337"/>
    </location>
    <ligand>
        <name>Zn(2+)</name>
        <dbReference type="ChEBI" id="CHEBI:29105"/>
        <label>2</label>
    </ligand>
</feature>
<comment type="caution">
    <text evidence="6">The sequence shown here is derived from an EMBL/GenBank/DDBJ whole genome shotgun (WGS) entry which is preliminary data.</text>
</comment>
<accession>A0A7W9CKL2</accession>
<feature type="binding site" evidence="3">
    <location>
        <position position="172"/>
    </location>
    <ligand>
        <name>Mg(2+)</name>
        <dbReference type="ChEBI" id="CHEBI:18420"/>
    </ligand>
</feature>
<comment type="similarity">
    <text evidence="4">Belongs to the alkaline phosphatase family.</text>
</comment>
<feature type="binding site" evidence="3">
    <location>
        <position position="375"/>
    </location>
    <ligand>
        <name>Zn(2+)</name>
        <dbReference type="ChEBI" id="CHEBI:29105"/>
        <label>2</label>
    </ligand>
</feature>
<dbReference type="AlphaFoldDB" id="A0A7W9CKL2"/>
<name>A0A7W9CKL2_9CAUL</name>
<dbReference type="Proteomes" id="UP000545037">
    <property type="component" value="Unassembled WGS sequence"/>
</dbReference>
<feature type="chain" id="PRO_5031340748" evidence="5">
    <location>
        <begin position="22"/>
        <end position="492"/>
    </location>
</feature>
<feature type="binding site" evidence="3">
    <location>
        <position position="333"/>
    </location>
    <ligand>
        <name>Zn(2+)</name>
        <dbReference type="ChEBI" id="CHEBI:29105"/>
        <label>2</label>
    </ligand>
</feature>
<feature type="signal peptide" evidence="5">
    <location>
        <begin position="1"/>
        <end position="21"/>
    </location>
</feature>
<dbReference type="PANTHER" id="PTHR11596">
    <property type="entry name" value="ALKALINE PHOSPHATASE"/>
    <property type="match status" value="1"/>
</dbReference>
<feature type="binding site" evidence="3">
    <location>
        <position position="174"/>
    </location>
    <ligand>
        <name>Mg(2+)</name>
        <dbReference type="ChEBI" id="CHEBI:18420"/>
    </ligand>
</feature>
<feature type="binding site" evidence="3">
    <location>
        <position position="61"/>
    </location>
    <ligand>
        <name>Mg(2+)</name>
        <dbReference type="ChEBI" id="CHEBI:18420"/>
    </ligand>
</feature>
<reference evidence="6 7" key="1">
    <citation type="submission" date="2020-08" db="EMBL/GenBank/DDBJ databases">
        <title>Genomic Encyclopedia of Type Strains, Phase IV (KMG-IV): sequencing the most valuable type-strain genomes for metagenomic binning, comparative biology and taxonomic classification.</title>
        <authorList>
            <person name="Goeker M."/>
        </authorList>
    </citation>
    <scope>NUCLEOTIDE SEQUENCE [LARGE SCALE GENOMIC DNA]</scope>
    <source>
        <strain evidence="6 7">DSM 4737</strain>
    </source>
</reference>
<feature type="binding site" evidence="3">
    <location>
        <position position="328"/>
    </location>
    <ligand>
        <name>Mg(2+)</name>
        <dbReference type="ChEBI" id="CHEBI:18420"/>
    </ligand>
</feature>
<keyword evidence="3" id="KW-0460">Magnesium</keyword>
<evidence type="ECO:0000256" key="1">
    <source>
        <dbReference type="ARBA" id="ARBA00022553"/>
    </source>
</evidence>
<dbReference type="Gene3D" id="3.40.720.10">
    <property type="entry name" value="Alkaline Phosphatase, subunit A"/>
    <property type="match status" value="1"/>
</dbReference>
<dbReference type="PRINTS" id="PR00113">
    <property type="entry name" value="ALKPHPHTASE"/>
</dbReference>
<evidence type="ECO:0000256" key="2">
    <source>
        <dbReference type="PIRSR" id="PIRSR601952-1"/>
    </source>
</evidence>
<dbReference type="InterPro" id="IPR001952">
    <property type="entry name" value="Alkaline_phosphatase"/>
</dbReference>
<evidence type="ECO:0000313" key="6">
    <source>
        <dbReference type="EMBL" id="MBB5747153.1"/>
    </source>
</evidence>
<keyword evidence="5" id="KW-0732">Signal</keyword>
<dbReference type="EC" id="3.1.3.1" evidence="6"/>
<feature type="binding site" evidence="3">
    <location>
        <position position="453"/>
    </location>
    <ligand>
        <name>Zn(2+)</name>
        <dbReference type="ChEBI" id="CHEBI:29105"/>
        <label>2</label>
    </ligand>
</feature>
<comment type="cofactor">
    <cofactor evidence="3">
        <name>Zn(2+)</name>
        <dbReference type="ChEBI" id="CHEBI:29105"/>
    </cofactor>
    <text evidence="3">Binds 2 Zn(2+) ions.</text>
</comment>
<feature type="active site" description="Phosphoserine intermediate" evidence="2">
    <location>
        <position position="111"/>
    </location>
</feature>